<evidence type="ECO:0000313" key="6">
    <source>
        <dbReference type="RefSeq" id="XP_065661290.1"/>
    </source>
</evidence>
<accession>A0ABM4CHT8</accession>
<gene>
    <name evidence="3 4 5 6" type="primary">LOC124810849</name>
</gene>
<name>A0ABM4CHT8_HYDVU</name>
<protein>
    <submittedName>
        <fullName evidence="3 4">Uncharacterized protein LOC124810849 isoform X2</fullName>
    </submittedName>
</protein>
<dbReference type="Proteomes" id="UP001652625">
    <property type="component" value="Chromosome 09"/>
</dbReference>
<dbReference type="RefSeq" id="XP_065661289.1">
    <property type="nucleotide sequence ID" value="XM_065805217.1"/>
</dbReference>
<proteinExistence type="predicted"/>
<evidence type="ECO:0000313" key="3">
    <source>
        <dbReference type="RefSeq" id="XP_065661287.1"/>
    </source>
</evidence>
<dbReference type="RefSeq" id="XP_065661288.1">
    <property type="nucleotide sequence ID" value="XM_065805216.1"/>
</dbReference>
<dbReference type="GeneID" id="124810849"/>
<keyword evidence="1" id="KW-0732">Signal</keyword>
<reference evidence="3 4" key="1">
    <citation type="submission" date="2025-05" db="UniProtKB">
        <authorList>
            <consortium name="RefSeq"/>
        </authorList>
    </citation>
    <scope>IDENTIFICATION</scope>
</reference>
<organism evidence="2 4">
    <name type="scientific">Hydra vulgaris</name>
    <name type="common">Hydra</name>
    <name type="synonym">Hydra attenuata</name>
    <dbReference type="NCBI Taxonomy" id="6087"/>
    <lineage>
        <taxon>Eukaryota</taxon>
        <taxon>Metazoa</taxon>
        <taxon>Cnidaria</taxon>
        <taxon>Hydrozoa</taxon>
        <taxon>Hydroidolina</taxon>
        <taxon>Anthoathecata</taxon>
        <taxon>Aplanulata</taxon>
        <taxon>Hydridae</taxon>
        <taxon>Hydra</taxon>
    </lineage>
</organism>
<evidence type="ECO:0000313" key="2">
    <source>
        <dbReference type="Proteomes" id="UP001652625"/>
    </source>
</evidence>
<sequence length="332" mass="38279">MFQTQVIVSLLLILNINYFIRKMPNILSNKTVNSKEKRDHLLNQKIICCCCLKKCLKCIPVTKLLEAYIRMYVKPEYSISVYSYPTGICPTCKKYLNLLKESKDIPNAVKTRWQSSQLSRCVSTRNCETCTVCSIARFRFPHMKKTKKLVSSNRMCNVCLCAIKRGIRHQCNEIGVPQLVIRKVKFKKTEKMIIRLGLSQFKSHILLKSLRKSEIQFVANLEKKLCKKSKLLSKFYDVKTIFAEEKKKLSTDVSRDLVYVCQLTELLNFVMTSRKQNPFQTLIRIGIDSGGGSLKLICNLFDPEKERCEDQSSHGTYSGINHSIVLAYCENL</sequence>
<evidence type="ECO:0000313" key="4">
    <source>
        <dbReference type="RefSeq" id="XP_065661288.1"/>
    </source>
</evidence>
<dbReference type="RefSeq" id="XP_065661290.1">
    <property type="nucleotide sequence ID" value="XM_065805218.1"/>
</dbReference>
<evidence type="ECO:0000313" key="5">
    <source>
        <dbReference type="RefSeq" id="XP_065661289.1"/>
    </source>
</evidence>
<dbReference type="RefSeq" id="XP_065661287.1">
    <property type="nucleotide sequence ID" value="XM_065805215.1"/>
</dbReference>
<feature type="chain" id="PRO_5045025947" evidence="1">
    <location>
        <begin position="23"/>
        <end position="332"/>
    </location>
</feature>
<feature type="signal peptide" evidence="1">
    <location>
        <begin position="1"/>
        <end position="22"/>
    </location>
</feature>
<evidence type="ECO:0000256" key="1">
    <source>
        <dbReference type="SAM" id="SignalP"/>
    </source>
</evidence>
<keyword evidence="2" id="KW-1185">Reference proteome</keyword>